<dbReference type="PANTHER" id="PTHR20941:SF1">
    <property type="entry name" value="FOLIC ACID SYNTHESIS PROTEIN FOL1"/>
    <property type="match status" value="1"/>
</dbReference>
<evidence type="ECO:0000256" key="7">
    <source>
        <dbReference type="ARBA" id="ARBA00022842"/>
    </source>
</evidence>
<dbReference type="SUPFAM" id="SSF51717">
    <property type="entry name" value="Dihydropteroate synthetase-like"/>
    <property type="match status" value="1"/>
</dbReference>
<reference evidence="10" key="1">
    <citation type="journal article" date="2014" name="Genome Biol. Evol.">
        <title>Pangenome evidence for extensive interdomain horizontal transfer affecting lineage core and shell genes in uncultured planktonic thaumarchaeota and euryarchaeota.</title>
        <authorList>
            <person name="Deschamps P."/>
            <person name="Zivanovic Y."/>
            <person name="Moreira D."/>
            <person name="Rodriguez-Valera F."/>
            <person name="Lopez-Garcia P."/>
        </authorList>
    </citation>
    <scope>NUCLEOTIDE SEQUENCE</scope>
</reference>
<dbReference type="PANTHER" id="PTHR20941">
    <property type="entry name" value="FOLATE SYNTHESIS PROTEINS"/>
    <property type="match status" value="1"/>
</dbReference>
<dbReference type="EMBL" id="KF900876">
    <property type="protein sequence ID" value="AIF09920.1"/>
    <property type="molecule type" value="Genomic_DNA"/>
</dbReference>
<evidence type="ECO:0000256" key="8">
    <source>
        <dbReference type="ARBA" id="ARBA00022909"/>
    </source>
</evidence>
<name>A0A075H438_9EURY</name>
<evidence type="ECO:0000256" key="3">
    <source>
        <dbReference type="ARBA" id="ARBA00004763"/>
    </source>
</evidence>
<keyword evidence="7" id="KW-0460">Magnesium</keyword>
<evidence type="ECO:0000259" key="9">
    <source>
        <dbReference type="PROSITE" id="PS50972"/>
    </source>
</evidence>
<dbReference type="Pfam" id="PF00809">
    <property type="entry name" value="Pterin_bind"/>
    <property type="match status" value="1"/>
</dbReference>
<dbReference type="GO" id="GO:0005829">
    <property type="term" value="C:cytosol"/>
    <property type="evidence" value="ECO:0007669"/>
    <property type="project" value="TreeGrafter"/>
</dbReference>
<evidence type="ECO:0000256" key="4">
    <source>
        <dbReference type="ARBA" id="ARBA00012458"/>
    </source>
</evidence>
<dbReference type="AlphaFoldDB" id="A0A075H438"/>
<dbReference type="InterPro" id="IPR045031">
    <property type="entry name" value="DHP_synth-like"/>
</dbReference>
<evidence type="ECO:0000256" key="5">
    <source>
        <dbReference type="ARBA" id="ARBA00022679"/>
    </source>
</evidence>
<organism evidence="10">
    <name type="scientific">uncultured marine group II/III euryarchaeote KM3_41_F08</name>
    <dbReference type="NCBI Taxonomy" id="1456446"/>
    <lineage>
        <taxon>Archaea</taxon>
        <taxon>Methanobacteriati</taxon>
        <taxon>Methanobacteriota</taxon>
        <taxon>environmental samples</taxon>
    </lineage>
</organism>
<gene>
    <name evidence="10" type="primary">folP</name>
</gene>
<proteinExistence type="predicted"/>
<dbReference type="GO" id="GO:0046654">
    <property type="term" value="P:tetrahydrofolate biosynthetic process"/>
    <property type="evidence" value="ECO:0007669"/>
    <property type="project" value="TreeGrafter"/>
</dbReference>
<comment type="catalytic activity">
    <reaction evidence="1">
        <text>(7,8-dihydropterin-6-yl)methyl diphosphate + 4-aminobenzoate = 7,8-dihydropteroate + diphosphate</text>
        <dbReference type="Rhea" id="RHEA:19949"/>
        <dbReference type="ChEBI" id="CHEBI:17836"/>
        <dbReference type="ChEBI" id="CHEBI:17839"/>
        <dbReference type="ChEBI" id="CHEBI:33019"/>
        <dbReference type="ChEBI" id="CHEBI:72950"/>
        <dbReference type="EC" id="2.5.1.15"/>
    </reaction>
</comment>
<evidence type="ECO:0000313" key="10">
    <source>
        <dbReference type="EMBL" id="AIF09920.1"/>
    </source>
</evidence>
<feature type="domain" description="Pterin-binding" evidence="9">
    <location>
        <begin position="27"/>
        <end position="282"/>
    </location>
</feature>
<keyword evidence="5 10" id="KW-0808">Transferase</keyword>
<sequence length="290" mass="30785">MINDAPQPMPLMADLAPFLKRRTCGRPRLMGIVNVTPDSFHAASRVASVDTAVQAGLEMWEAGADWVDVGGESTRPGAEPVDVDEELSRVVPVIKRLKIEKPDGLVSVDTRRAVVAVAALDAGADMVNDVSGLRDAAMRAVVLERGCAVCIMHMLGEPGNMQNEPNYADVVGEVSANLLAVAEKLVAAGHPAGLISLDPGIGFGKRLEHNLDLLRSDANLRGDAEFSLLWGVSRKSMFKELLGRDSTDARLAGTLAVAAHAMAVGVDILRVHDVAEHHDLLSTLAVLKGE</sequence>
<keyword evidence="8" id="KW-0289">Folate biosynthesis</keyword>
<evidence type="ECO:0000256" key="2">
    <source>
        <dbReference type="ARBA" id="ARBA00001946"/>
    </source>
</evidence>
<dbReference type="InterPro" id="IPR011005">
    <property type="entry name" value="Dihydropteroate_synth-like_sf"/>
</dbReference>
<comment type="pathway">
    <text evidence="3">Cofactor biosynthesis; tetrahydrofolate biosynthesis; 7,8-dihydrofolate from 2-amino-4-hydroxy-6-hydroxymethyl-7,8-dihydropteridine diphosphate and 4-aminobenzoate: step 1/2.</text>
</comment>
<dbReference type="GO" id="GO:0046872">
    <property type="term" value="F:metal ion binding"/>
    <property type="evidence" value="ECO:0007669"/>
    <property type="project" value="UniProtKB-KW"/>
</dbReference>
<dbReference type="InterPro" id="IPR006390">
    <property type="entry name" value="DHP_synth_dom"/>
</dbReference>
<dbReference type="InterPro" id="IPR000489">
    <property type="entry name" value="Pterin-binding_dom"/>
</dbReference>
<evidence type="ECO:0000256" key="6">
    <source>
        <dbReference type="ARBA" id="ARBA00022723"/>
    </source>
</evidence>
<comment type="cofactor">
    <cofactor evidence="2">
        <name>Mg(2+)</name>
        <dbReference type="ChEBI" id="CHEBI:18420"/>
    </cofactor>
</comment>
<keyword evidence="6" id="KW-0479">Metal-binding</keyword>
<accession>A0A075H438</accession>
<protein>
    <recommendedName>
        <fullName evidence="4">dihydropteroate synthase</fullName>
        <ecNumber evidence="4">2.5.1.15</ecNumber>
    </recommendedName>
</protein>
<dbReference type="PROSITE" id="PS50972">
    <property type="entry name" value="PTERIN_BINDING"/>
    <property type="match status" value="1"/>
</dbReference>
<dbReference type="CDD" id="cd00739">
    <property type="entry name" value="DHPS"/>
    <property type="match status" value="1"/>
</dbReference>
<dbReference type="GO" id="GO:0046656">
    <property type="term" value="P:folic acid biosynthetic process"/>
    <property type="evidence" value="ECO:0007669"/>
    <property type="project" value="UniProtKB-KW"/>
</dbReference>
<dbReference type="NCBIfam" id="TIGR01496">
    <property type="entry name" value="DHPS"/>
    <property type="match status" value="1"/>
</dbReference>
<dbReference type="EC" id="2.5.1.15" evidence="4"/>
<dbReference type="GO" id="GO:0004156">
    <property type="term" value="F:dihydropteroate synthase activity"/>
    <property type="evidence" value="ECO:0007669"/>
    <property type="project" value="UniProtKB-EC"/>
</dbReference>
<dbReference type="Gene3D" id="3.20.20.20">
    <property type="entry name" value="Dihydropteroate synthase-like"/>
    <property type="match status" value="1"/>
</dbReference>
<evidence type="ECO:0000256" key="1">
    <source>
        <dbReference type="ARBA" id="ARBA00000012"/>
    </source>
</evidence>